<dbReference type="InterPro" id="IPR005196">
    <property type="entry name" value="Glyco_hydro_65_N"/>
</dbReference>
<proteinExistence type="inferred from homology"/>
<dbReference type="NCBIfam" id="TIGR02009">
    <property type="entry name" value="PGMB-YQAB-SF"/>
    <property type="match status" value="1"/>
</dbReference>
<dbReference type="SFLD" id="SFLDG01129">
    <property type="entry name" value="C1.5:_HAD__Beta-PGM__Phosphata"/>
    <property type="match status" value="1"/>
</dbReference>
<evidence type="ECO:0000259" key="4">
    <source>
        <dbReference type="Pfam" id="PF03636"/>
    </source>
</evidence>
<dbReference type="InterPro" id="IPR005195">
    <property type="entry name" value="Glyco_hydro_65_M"/>
</dbReference>
<evidence type="ECO:0000259" key="2">
    <source>
        <dbReference type="Pfam" id="PF03632"/>
    </source>
</evidence>
<evidence type="ECO:0000259" key="3">
    <source>
        <dbReference type="Pfam" id="PF03633"/>
    </source>
</evidence>
<dbReference type="Gene3D" id="3.40.50.1000">
    <property type="entry name" value="HAD superfamily/HAD-like"/>
    <property type="match status" value="1"/>
</dbReference>
<feature type="domain" description="Glycoside hydrolase family 65 N-terminal" evidence="4">
    <location>
        <begin position="260"/>
        <end position="510"/>
    </location>
</feature>
<evidence type="ECO:0000313" key="5">
    <source>
        <dbReference type="EMBL" id="UYP44262.1"/>
    </source>
</evidence>
<dbReference type="Pfam" id="PF03632">
    <property type="entry name" value="Glyco_hydro_65m"/>
    <property type="match status" value="1"/>
</dbReference>
<dbReference type="Proteomes" id="UP001208689">
    <property type="component" value="Chromosome"/>
</dbReference>
<keyword evidence="5" id="KW-0378">Hydrolase</keyword>
<dbReference type="InterPro" id="IPR023198">
    <property type="entry name" value="PGP-like_dom2"/>
</dbReference>
<reference evidence="5" key="1">
    <citation type="submission" date="2022-09" db="EMBL/GenBank/DDBJ databases">
        <title>Actin cytoskeleton and complex cell architecture in an #Asgard archaeon.</title>
        <authorList>
            <person name="Ponce Toledo R.I."/>
            <person name="Schleper C."/>
            <person name="Rodrigues Oliveira T."/>
            <person name="Wollweber F."/>
            <person name="Xu J."/>
            <person name="Rittmann S."/>
            <person name="Klingl A."/>
            <person name="Pilhofer M."/>
        </authorList>
    </citation>
    <scope>NUCLEOTIDE SEQUENCE</scope>
    <source>
        <strain evidence="5">B-35</strain>
    </source>
</reference>
<dbReference type="Pfam" id="PF03636">
    <property type="entry name" value="Glyco_hydro_65N"/>
    <property type="match status" value="1"/>
</dbReference>
<comment type="similarity">
    <text evidence="1">Belongs to the HAD-like hydrolase superfamily. CbbY/CbbZ/Gph/YieH family.</text>
</comment>
<dbReference type="InterPro" id="IPR037018">
    <property type="entry name" value="GH65_N"/>
</dbReference>
<dbReference type="Pfam" id="PF03633">
    <property type="entry name" value="Glyco_hydro_65C"/>
    <property type="match status" value="1"/>
</dbReference>
<dbReference type="NCBIfam" id="TIGR01509">
    <property type="entry name" value="HAD-SF-IA-v3"/>
    <property type="match status" value="1"/>
</dbReference>
<dbReference type="PANTHER" id="PTHR11051:SF8">
    <property type="entry name" value="PROTEIN-GLUCOSYLGALACTOSYLHYDROXYLYSINE GLUCOSIDASE"/>
    <property type="match status" value="1"/>
</dbReference>
<dbReference type="EMBL" id="CP104013">
    <property type="protein sequence ID" value="UYP44262.1"/>
    <property type="molecule type" value="Genomic_DNA"/>
</dbReference>
<dbReference type="Gene3D" id="2.70.98.40">
    <property type="entry name" value="Glycoside hydrolase, family 65, N-terminal domain"/>
    <property type="match status" value="1"/>
</dbReference>
<dbReference type="InterPro" id="IPR008928">
    <property type="entry name" value="6-hairpin_glycosidase_sf"/>
</dbReference>
<name>A0ABY6HN11_9ARCH</name>
<feature type="domain" description="Glycoside hydrolase family 65 central catalytic" evidence="2">
    <location>
        <begin position="569"/>
        <end position="966"/>
    </location>
</feature>
<dbReference type="SUPFAM" id="SSF48208">
    <property type="entry name" value="Six-hairpin glycosidases"/>
    <property type="match status" value="1"/>
</dbReference>
<dbReference type="SUPFAM" id="SSF74650">
    <property type="entry name" value="Galactose mutarotase-like"/>
    <property type="match status" value="1"/>
</dbReference>
<dbReference type="SFLD" id="SFLDS00003">
    <property type="entry name" value="Haloacid_Dehalogenase"/>
    <property type="match status" value="1"/>
</dbReference>
<evidence type="ECO:0000256" key="1">
    <source>
        <dbReference type="ARBA" id="ARBA00006171"/>
    </source>
</evidence>
<dbReference type="GO" id="GO:0004427">
    <property type="term" value="F:inorganic diphosphate phosphatase activity"/>
    <property type="evidence" value="ECO:0007669"/>
    <property type="project" value="UniProtKB-EC"/>
</dbReference>
<gene>
    <name evidence="5" type="ORF">NEF87_000547</name>
</gene>
<protein>
    <submittedName>
        <fullName evidence="5">Pyrophosphatase PpaX</fullName>
        <ecNumber evidence="5">3.6.1.1</ecNumber>
    </submittedName>
</protein>
<dbReference type="InterPro" id="IPR023214">
    <property type="entry name" value="HAD_sf"/>
</dbReference>
<dbReference type="EC" id="3.6.1.1" evidence="5"/>
<dbReference type="PANTHER" id="PTHR11051">
    <property type="entry name" value="GLYCOSYL HYDROLASE-RELATED"/>
    <property type="match status" value="1"/>
</dbReference>
<dbReference type="Gene3D" id="1.50.10.10">
    <property type="match status" value="1"/>
</dbReference>
<dbReference type="InterPro" id="IPR012341">
    <property type="entry name" value="6hp_glycosidase-like_sf"/>
</dbReference>
<organism evidence="5 6">
    <name type="scientific">Candidatus Lokiarchaeum ossiferum</name>
    <dbReference type="NCBI Taxonomy" id="2951803"/>
    <lineage>
        <taxon>Archaea</taxon>
        <taxon>Promethearchaeati</taxon>
        <taxon>Promethearchaeota</taxon>
        <taxon>Promethearchaeia</taxon>
        <taxon>Promethearchaeales</taxon>
        <taxon>Promethearchaeaceae</taxon>
        <taxon>Candidatus Lokiarchaeum</taxon>
    </lineage>
</organism>
<dbReference type="InterPro" id="IPR006439">
    <property type="entry name" value="HAD-SF_hydro_IA"/>
</dbReference>
<dbReference type="SUPFAM" id="SSF56784">
    <property type="entry name" value="HAD-like"/>
    <property type="match status" value="1"/>
</dbReference>
<dbReference type="Gene3D" id="2.60.420.10">
    <property type="entry name" value="Maltose phosphorylase, domain 3"/>
    <property type="match status" value="1"/>
</dbReference>
<sequence>MICKAVIFDLDGVITNTAQLHSLAWKNMFNSYLKQRSNLLGENFKEFTHESDYLLYVDGKPRYKGVESFLLSRNISLEYGSQDDSPDVISICGLGNKKNQILENLIKTQGVEVFTSSLEIIKDLKKKSIKLGVASSSKNCRLVLESVGIIQLFETIVDGNSLQKLELRGKPQPDIFHKAADNLGVPYDLTVIVEDAISGVQAGRDGNFGLIIGVARENNQNELKINGADIVVEDLRDISFERIKNWFSFELNESQWKIEYNHYAPELEMMRESLCTIGNGVICTRGTFEEVNATINNYPGTYIAGVYNRTESNVKNKIISNLDLVNCPNWLPLKFKINSGEWFDPTSWKILQFKRSLNLKRGVLNRFIVVEDLNKNRTKIVSKRIISMKNPNYGAIQYGITSLNYSGKITFQTSIDSSIENKGVKRYNGLNSKHLKTVFLYSKGDIISNVSSTIQSNIHILVSAKIMLSKNEDKCFPLIGLTKEKTCVKATLSENISQYDSISLEKIVYICKFYNKNEIQKKIDDSTSKLSKIDAFDDIAKSSYEEWKKIWNKVDVKIVGDRYVQKLIRINLYHLIISGSPLSVESNLSIPARGLHGESYRGHFFWDELFFFPFYNLHYPEIAQSILIYRTDRLDQARKNAKEQGYSGALYPWQSGLDGREETQKMHLNPLTGIWSEDHSIKQRHVNLSIAYNILNYFHVSKDYQFFFEKGLITILEICRFWASISHLSSKTGRYSIKDVMGPDEFHEHYPDKPDRGINNNSYTNILVSWLLKKTLLILSELPKLDKLSLFKSIGLTEKELNLWDRISTNLFIEITDDGIISQFEGFLNLVELNLDEYRKKYECINRLDRILKSENLDVNSFQAIKQADLLMIFYMLPKCEVESILSNNGYRIPNVFLETNFDYYYKRTSHGSTLSYLVHSHVLNLLGRYKESFDFFLKTLSCDYSDIQNGTTGEGIHTGVMGGSYCMILFGYAGVNLFSDFLEIDPRLPAHWRCLNFSFNLKGCRYSFELSNLNVRIKFSSDSVIEQAIRVRGKEYFLINEQWSEIHVR</sequence>
<dbReference type="Gene3D" id="1.10.150.240">
    <property type="entry name" value="Putative phosphatase, domain 2"/>
    <property type="match status" value="1"/>
</dbReference>
<keyword evidence="6" id="KW-1185">Reference proteome</keyword>
<feature type="domain" description="Glycoside hydrolase family 65 C-terminal" evidence="3">
    <location>
        <begin position="981"/>
        <end position="1037"/>
    </location>
</feature>
<evidence type="ECO:0000313" key="6">
    <source>
        <dbReference type="Proteomes" id="UP001208689"/>
    </source>
</evidence>
<accession>A0ABY6HN11</accession>
<dbReference type="InterPro" id="IPR036412">
    <property type="entry name" value="HAD-like_sf"/>
</dbReference>
<dbReference type="InterPro" id="IPR005194">
    <property type="entry name" value="Glyco_hydro_65_C"/>
</dbReference>
<dbReference type="InterPro" id="IPR011013">
    <property type="entry name" value="Gal_mutarotase_sf_dom"/>
</dbReference>
<dbReference type="InterPro" id="IPR010976">
    <property type="entry name" value="B-phosphoglucomutase_hydrolase"/>
</dbReference>
<dbReference type="Pfam" id="PF00702">
    <property type="entry name" value="Hydrolase"/>
    <property type="match status" value="1"/>
</dbReference>